<reference evidence="1 2" key="1">
    <citation type="journal article" date="2020" name="Nat. Food">
        <title>A phased Vanilla planifolia genome enables genetic improvement of flavour and production.</title>
        <authorList>
            <person name="Hasing T."/>
            <person name="Tang H."/>
            <person name="Brym M."/>
            <person name="Khazi F."/>
            <person name="Huang T."/>
            <person name="Chambers A.H."/>
        </authorList>
    </citation>
    <scope>NUCLEOTIDE SEQUENCE [LARGE SCALE GENOMIC DNA]</scope>
    <source>
        <tissue evidence="1">Leaf</tissue>
    </source>
</reference>
<name>A0A835P778_VANPL</name>
<gene>
    <name evidence="1" type="ORF">HPP92_028446</name>
</gene>
<feature type="non-terminal residue" evidence="1">
    <location>
        <position position="1"/>
    </location>
</feature>
<organism evidence="1 2">
    <name type="scientific">Vanilla planifolia</name>
    <name type="common">Vanilla</name>
    <dbReference type="NCBI Taxonomy" id="51239"/>
    <lineage>
        <taxon>Eukaryota</taxon>
        <taxon>Viridiplantae</taxon>
        <taxon>Streptophyta</taxon>
        <taxon>Embryophyta</taxon>
        <taxon>Tracheophyta</taxon>
        <taxon>Spermatophyta</taxon>
        <taxon>Magnoliopsida</taxon>
        <taxon>Liliopsida</taxon>
        <taxon>Asparagales</taxon>
        <taxon>Orchidaceae</taxon>
        <taxon>Vanilloideae</taxon>
        <taxon>Vanilleae</taxon>
        <taxon>Vanilla</taxon>
    </lineage>
</organism>
<dbReference type="Proteomes" id="UP000639772">
    <property type="component" value="Unassembled WGS sequence"/>
</dbReference>
<accession>A0A835P778</accession>
<dbReference type="AlphaFoldDB" id="A0A835P778"/>
<evidence type="ECO:0000313" key="2">
    <source>
        <dbReference type="Proteomes" id="UP000639772"/>
    </source>
</evidence>
<proteinExistence type="predicted"/>
<sequence length="60" mass="7334">FVARVSLRCGCHDRELSLQQVHAPVIGFCKDFLYRWFIQRIQALMCYWTHFFRVLNYHNV</sequence>
<dbReference type="EMBL" id="JADCNM010000485">
    <property type="protein sequence ID" value="KAG0447178.1"/>
    <property type="molecule type" value="Genomic_DNA"/>
</dbReference>
<protein>
    <submittedName>
        <fullName evidence="1">Uncharacterized protein</fullName>
    </submittedName>
</protein>
<comment type="caution">
    <text evidence="1">The sequence shown here is derived from an EMBL/GenBank/DDBJ whole genome shotgun (WGS) entry which is preliminary data.</text>
</comment>
<evidence type="ECO:0000313" key="1">
    <source>
        <dbReference type="EMBL" id="KAG0447178.1"/>
    </source>
</evidence>